<feature type="transmembrane region" description="Helical" evidence="1">
    <location>
        <begin position="982"/>
        <end position="1001"/>
    </location>
</feature>
<evidence type="ECO:0000256" key="1">
    <source>
        <dbReference type="SAM" id="Phobius"/>
    </source>
</evidence>
<feature type="transmembrane region" description="Helical" evidence="1">
    <location>
        <begin position="611"/>
        <end position="632"/>
    </location>
</feature>
<accession>A0A9N9ZK94</accession>
<keyword evidence="3" id="KW-1185">Reference proteome</keyword>
<feature type="transmembrane region" description="Helical" evidence="1">
    <location>
        <begin position="925"/>
        <end position="943"/>
    </location>
</feature>
<keyword evidence="1" id="KW-1133">Transmembrane helix</keyword>
<keyword evidence="1" id="KW-0812">Transmembrane</keyword>
<dbReference type="AlphaFoldDB" id="A0A9N9ZK94"/>
<proteinExistence type="predicted"/>
<comment type="caution">
    <text evidence="2">The sequence shown here is derived from an EMBL/GenBank/DDBJ whole genome shotgun (WGS) entry which is preliminary data.</text>
</comment>
<reference evidence="2 3" key="2">
    <citation type="submission" date="2021-10" db="EMBL/GenBank/DDBJ databases">
        <authorList>
            <person name="Piombo E."/>
        </authorList>
    </citation>
    <scope>NUCLEOTIDE SEQUENCE [LARGE SCALE GENOMIC DNA]</scope>
</reference>
<name>A0A9N9ZK94_9HYPO</name>
<feature type="transmembrane region" description="Helical" evidence="1">
    <location>
        <begin position="533"/>
        <end position="556"/>
    </location>
</feature>
<feature type="transmembrane region" description="Helical" evidence="1">
    <location>
        <begin position="841"/>
        <end position="860"/>
    </location>
</feature>
<evidence type="ECO:0000313" key="2">
    <source>
        <dbReference type="EMBL" id="CAH0057154.1"/>
    </source>
</evidence>
<reference evidence="3" key="1">
    <citation type="submission" date="2019-06" db="EMBL/GenBank/DDBJ databases">
        <authorList>
            <person name="Broberg M."/>
        </authorList>
    </citation>
    <scope>NUCLEOTIDE SEQUENCE [LARGE SCALE GENOMIC DNA]</scope>
</reference>
<keyword evidence="1" id="KW-0472">Membrane</keyword>
<protein>
    <submittedName>
        <fullName evidence="2">Uncharacterized protein</fullName>
    </submittedName>
</protein>
<feature type="transmembrane region" description="Helical" evidence="1">
    <location>
        <begin position="568"/>
        <end position="591"/>
    </location>
</feature>
<dbReference type="OrthoDB" id="2624308at2759"/>
<dbReference type="EMBL" id="CABFOC020000074">
    <property type="protein sequence ID" value="CAH0057154.1"/>
    <property type="molecule type" value="Genomic_DNA"/>
</dbReference>
<organism evidence="2 3">
    <name type="scientific">Clonostachys solani</name>
    <dbReference type="NCBI Taxonomy" id="160281"/>
    <lineage>
        <taxon>Eukaryota</taxon>
        <taxon>Fungi</taxon>
        <taxon>Dikarya</taxon>
        <taxon>Ascomycota</taxon>
        <taxon>Pezizomycotina</taxon>
        <taxon>Sordariomycetes</taxon>
        <taxon>Hypocreomycetidae</taxon>
        <taxon>Hypocreales</taxon>
        <taxon>Bionectriaceae</taxon>
        <taxon>Clonostachys</taxon>
    </lineage>
</organism>
<gene>
    <name evidence="2" type="ORF">CSOL1703_00006925</name>
</gene>
<feature type="transmembrane region" description="Helical" evidence="1">
    <location>
        <begin position="1083"/>
        <end position="1101"/>
    </location>
</feature>
<sequence length="1260" mass="141168">MSTHSQEALSDRDLAAVSEKDTHLRHLRPSDGHLVPLVTQSFDQEGQLQSTAQWTRLGRPVNQAPSFQLLSYWILSPVLGREGDSELDLTPSSIGWTALRLIISTPLSIALLSGVMHGLGAFRISWLPQSPITEPDHRYDEVHIPSSGSAPVRRYHDIDTESESAVRQGSGGVETLSQPTYLCIIKDAEQRIYETVPVAADADTEFVFVAYARTQFNVISDTEIESHDYPNEQSREASQQIARRDRETLIQWGIDAAHAAGKQAFWLDFECIRDEEDLDSSSARNEQRICQIIQAAHSIVVAVGPSVSERISSLIANTEPPEHASEKASQWLQQWAASHWSLPQLLLSPSEQNINLYILSDPEEPKVLTKRDVADLGWENSRSVVKDLVDHFEGSVSSPPLRLIQLALNYFSRQNLTPFHSWDVTYAIMSLFPDHKRLHVYPSDSPFQVFARFATEIEPRSSILERIICDAPYGKEQEDWNTDLNDIQPTFRISDITESDAIVLDYVPAASICWDQIPAAPGLEFGSQFTRRLIGISLSIAVAMPLLRAYFANIYLQFSNPELELVRVLFNLISVGARYTAGVALVAPLYFLKAKKSTAHEQWIDFGFHGLAFYLTSGLIGELLVVFGLAAFQQIANDPTATGALISGLFFQTTPLAFLLGAKARPAPVKARLIGIEGLADRATVERYIWGYDFGKLTHYSIRGSSASTSPAPESDFTLVDTYGCTITYFRCRKPPVAVFLCGKEGDARRAVLCSYDHHTGTYHREQILRVDCKVAKKMHYVQSARLSLNTIPDYAESNVEPPQENLPDGGEQPLFLNANSVDETAFLAGRKYKRFIPTGFLLATLLGARVFGLTFYHSLAGKEGAYFTGFLLVQPLAYLFVRRRVFTRVIVPAAYWYEILFSLYTLSDMTYHKEVVKYKHVLEGVLGISAGLMLPLLVMYTWSWFPARQQPVRMVVWSVLGSQVFSLLNAYNPVFYRSGQLFLSGAVLFLGTFGANYIGLPEDLPRLDTAEKVVQSRRSAVAKHSVNGILDEASSVSFRKAFLQLRMSRYQWIRSLLVFFVSALSGLHVWRDRSRGLGKAVGETRVTVAMLVISLFVAMLPRLHRYVMIFCDLSPSVGFFFRLFRVRGVFGSTAHVLARTNVFVFPREYLPFTYDSLFSNANVMGFPIVFLASIVNESESWTDTTVTLFSSMMGWGVARLLSAIFYPPIPPPATLIPQAMVLSILWIYQARHRKNAIAQARSSTIRSEYQDNVEIEALT</sequence>
<dbReference type="Proteomes" id="UP000775872">
    <property type="component" value="Unassembled WGS sequence"/>
</dbReference>
<feature type="transmembrane region" description="Helical" evidence="1">
    <location>
        <begin position="866"/>
        <end position="882"/>
    </location>
</feature>
<feature type="transmembrane region" description="Helical" evidence="1">
    <location>
        <begin position="955"/>
        <end position="976"/>
    </location>
</feature>
<feature type="transmembrane region" description="Helical" evidence="1">
    <location>
        <begin position="1053"/>
        <end position="1071"/>
    </location>
</feature>
<evidence type="ECO:0000313" key="3">
    <source>
        <dbReference type="Proteomes" id="UP000775872"/>
    </source>
</evidence>